<name>A0A2D0L2A6_9GAMM</name>
<comment type="caution">
    <text evidence="1">The sequence shown here is derived from an EMBL/GenBank/DDBJ whole genome shotgun (WGS) entry which is preliminary data.</text>
</comment>
<protein>
    <submittedName>
        <fullName evidence="1">Hydroxymyristoyl-ACP dehydratase</fullName>
    </submittedName>
</protein>
<accession>A0A2D0L2A6</accession>
<reference evidence="1 2" key="1">
    <citation type="journal article" date="2017" name="Nat. Microbiol.">
        <title>Natural product diversity associated with the nematode symbionts Photorhabdus and Xenorhabdus.</title>
        <authorList>
            <person name="Tobias N.J."/>
            <person name="Wolff H."/>
            <person name="Djahanschiri B."/>
            <person name="Grundmann F."/>
            <person name="Kronenwerth M."/>
            <person name="Shi Y.M."/>
            <person name="Simonyi S."/>
            <person name="Grun P."/>
            <person name="Shapiro-Ilan D."/>
            <person name="Pidot S.J."/>
            <person name="Stinear T.P."/>
            <person name="Ebersberger I."/>
            <person name="Bode H.B."/>
        </authorList>
    </citation>
    <scope>NUCLEOTIDE SEQUENCE [LARGE SCALE GENOMIC DNA]</scope>
    <source>
        <strain evidence="1 2">DSM 17907</strain>
    </source>
</reference>
<organism evidence="1 2">
    <name type="scientific">Xenorhabdus kozodoii</name>
    <dbReference type="NCBI Taxonomy" id="351676"/>
    <lineage>
        <taxon>Bacteria</taxon>
        <taxon>Pseudomonadati</taxon>
        <taxon>Pseudomonadota</taxon>
        <taxon>Gammaproteobacteria</taxon>
        <taxon>Enterobacterales</taxon>
        <taxon>Morganellaceae</taxon>
        <taxon>Xenorhabdus</taxon>
    </lineage>
</organism>
<proteinExistence type="predicted"/>
<keyword evidence="2" id="KW-1185">Reference proteome</keyword>
<sequence length="51" mass="5950">MQPIEIHREQPAQNEAIITLYLYAINLKMQELKSGNYLSTGWSIPVLFRVM</sequence>
<evidence type="ECO:0000313" key="2">
    <source>
        <dbReference type="Proteomes" id="UP000221101"/>
    </source>
</evidence>
<dbReference type="AlphaFoldDB" id="A0A2D0L2A6"/>
<dbReference type="EMBL" id="NJCX01000029">
    <property type="protein sequence ID" value="PHM69836.1"/>
    <property type="molecule type" value="Genomic_DNA"/>
</dbReference>
<dbReference type="Proteomes" id="UP000221101">
    <property type="component" value="Unassembled WGS sequence"/>
</dbReference>
<evidence type="ECO:0000313" key="1">
    <source>
        <dbReference type="EMBL" id="PHM69836.1"/>
    </source>
</evidence>
<gene>
    <name evidence="1" type="ORF">Xkoz_03299</name>
</gene>